<protein>
    <submittedName>
        <fullName evidence="1">Uncharacterized protein</fullName>
    </submittedName>
</protein>
<evidence type="ECO:0000313" key="2">
    <source>
        <dbReference type="Proteomes" id="UP001607302"/>
    </source>
</evidence>
<name>A0ABD2BD63_VESSQ</name>
<feature type="non-terminal residue" evidence="1">
    <location>
        <position position="1"/>
    </location>
</feature>
<gene>
    <name evidence="1" type="ORF">V1478_005095</name>
</gene>
<dbReference type="EMBL" id="JAUDFV010000110">
    <property type="protein sequence ID" value="KAL2730682.1"/>
    <property type="molecule type" value="Genomic_DNA"/>
</dbReference>
<accession>A0ABD2BD63</accession>
<organism evidence="1 2">
    <name type="scientific">Vespula squamosa</name>
    <name type="common">Southern yellow jacket</name>
    <name type="synonym">Wasp</name>
    <dbReference type="NCBI Taxonomy" id="30214"/>
    <lineage>
        <taxon>Eukaryota</taxon>
        <taxon>Metazoa</taxon>
        <taxon>Ecdysozoa</taxon>
        <taxon>Arthropoda</taxon>
        <taxon>Hexapoda</taxon>
        <taxon>Insecta</taxon>
        <taxon>Pterygota</taxon>
        <taxon>Neoptera</taxon>
        <taxon>Endopterygota</taxon>
        <taxon>Hymenoptera</taxon>
        <taxon>Apocrita</taxon>
        <taxon>Aculeata</taxon>
        <taxon>Vespoidea</taxon>
        <taxon>Vespidae</taxon>
        <taxon>Vespinae</taxon>
        <taxon>Vespula</taxon>
    </lineage>
</organism>
<reference evidence="1 2" key="1">
    <citation type="journal article" date="2024" name="Ann. Entomol. Soc. Am.">
        <title>Genomic analyses of the southern and eastern yellowjacket wasps (Hymenoptera: Vespidae) reveal evolutionary signatures of social life.</title>
        <authorList>
            <person name="Catto M.A."/>
            <person name="Caine P.B."/>
            <person name="Orr S.E."/>
            <person name="Hunt B.G."/>
            <person name="Goodisman M.A.D."/>
        </authorList>
    </citation>
    <scope>NUCLEOTIDE SEQUENCE [LARGE SCALE GENOMIC DNA]</scope>
    <source>
        <strain evidence="1">233</strain>
        <tissue evidence="1">Head and thorax</tissue>
    </source>
</reference>
<proteinExistence type="predicted"/>
<comment type="caution">
    <text evidence="1">The sequence shown here is derived from an EMBL/GenBank/DDBJ whole genome shotgun (WGS) entry which is preliminary data.</text>
</comment>
<dbReference type="AlphaFoldDB" id="A0ABD2BD63"/>
<evidence type="ECO:0000313" key="1">
    <source>
        <dbReference type="EMBL" id="KAL2730682.1"/>
    </source>
</evidence>
<keyword evidence="2" id="KW-1185">Reference proteome</keyword>
<sequence>ELTEQINKSQEAAKHNLNRAKERSKYYYDQNTINFKPGDRVIIAPAHSSIYQPFLYWMWRTAKHLIYNQLQYCVTVQYLYNYYRHQIIIWLRKNNTDTRSFTPSGTISTDGTCNVKDPNVVTLMALGMT</sequence>
<dbReference type="Proteomes" id="UP001607302">
    <property type="component" value="Unassembled WGS sequence"/>
</dbReference>